<evidence type="ECO:0000313" key="4">
    <source>
        <dbReference type="EMBL" id="SHF43575.1"/>
    </source>
</evidence>
<evidence type="ECO:0000256" key="1">
    <source>
        <dbReference type="ARBA" id="ARBA00022737"/>
    </source>
</evidence>
<evidence type="ECO:0008006" key="6">
    <source>
        <dbReference type="Google" id="ProtNLM"/>
    </source>
</evidence>
<sequence>MVQDYLQSRKVQSVIVVTMSATIAIVYSPILYNDFLNNWDDQWMVTGNPYLNELNWSGIYSIFVEHYQGQYSPINTIAYLVTKELAGMKPFGFHLLSLIIHILNFLLVGVFIEKLLPLIKGVVLEKQACYWVAWGTSFLFALHPMQVEAVAWISASKVLLYSFFYLAGLLAYLYYLETEKERYYLATLVLFLCSLLSKEQAIVFFLSLLAIDLATRTTVKNKKLWLEKMPFVVSAIVFGCFTIWVQKIYSSGPLGMDALYPLYQRVVFANYSFWEYIIKLLTPHSLSHIYFFPMDGGESLPLRLWFYPVATAVFIWLLIEYRRYINRVHVFGGLFFFINIALVLHVIPISRRWVIADRYIYLSSIGFFLIGTYTLIPRLLNDSRSKAKKSIIIVAVSVYLIILCGYTHQRTKVWENMQTLNQDVKQTLEKHLSESSYLENRLIKE</sequence>
<feature type="transmembrane region" description="Helical" evidence="3">
    <location>
        <begin position="158"/>
        <end position="176"/>
    </location>
</feature>
<organism evidence="4 5">
    <name type="scientific">Fodinibius roseus</name>
    <dbReference type="NCBI Taxonomy" id="1194090"/>
    <lineage>
        <taxon>Bacteria</taxon>
        <taxon>Pseudomonadati</taxon>
        <taxon>Balneolota</taxon>
        <taxon>Balneolia</taxon>
        <taxon>Balneolales</taxon>
        <taxon>Balneolaceae</taxon>
        <taxon>Fodinibius</taxon>
    </lineage>
</organism>
<feature type="transmembrane region" description="Helical" evidence="3">
    <location>
        <begin position="328"/>
        <end position="347"/>
    </location>
</feature>
<dbReference type="STRING" id="1194090.SAMN05443144_108172"/>
<feature type="transmembrane region" description="Helical" evidence="3">
    <location>
        <begin position="91"/>
        <end position="116"/>
    </location>
</feature>
<dbReference type="InterPro" id="IPR052346">
    <property type="entry name" value="O-mannosyl-transferase_TMTC"/>
</dbReference>
<feature type="transmembrane region" description="Helical" evidence="3">
    <location>
        <begin position="391"/>
        <end position="408"/>
    </location>
</feature>
<protein>
    <recommendedName>
        <fullName evidence="6">Dolichyl-phosphate-mannose-protein mannosyltransferase</fullName>
    </recommendedName>
</protein>
<dbReference type="PANTHER" id="PTHR44227:SF3">
    <property type="entry name" value="PROTEIN O-MANNOSYL-TRANSFERASE TMTC4"/>
    <property type="match status" value="1"/>
</dbReference>
<dbReference type="Proteomes" id="UP000184041">
    <property type="component" value="Unassembled WGS sequence"/>
</dbReference>
<keyword evidence="3" id="KW-0812">Transmembrane</keyword>
<evidence type="ECO:0000313" key="5">
    <source>
        <dbReference type="Proteomes" id="UP000184041"/>
    </source>
</evidence>
<accession>A0A1M5BME7</accession>
<evidence type="ECO:0000256" key="3">
    <source>
        <dbReference type="SAM" id="Phobius"/>
    </source>
</evidence>
<feature type="transmembrane region" description="Helical" evidence="3">
    <location>
        <begin position="128"/>
        <end position="146"/>
    </location>
</feature>
<dbReference type="EMBL" id="FQUS01000008">
    <property type="protein sequence ID" value="SHF43575.1"/>
    <property type="molecule type" value="Genomic_DNA"/>
</dbReference>
<reference evidence="4 5" key="1">
    <citation type="submission" date="2016-11" db="EMBL/GenBank/DDBJ databases">
        <authorList>
            <person name="Jaros S."/>
            <person name="Januszkiewicz K."/>
            <person name="Wedrychowicz H."/>
        </authorList>
    </citation>
    <scope>NUCLEOTIDE SEQUENCE [LARGE SCALE GENOMIC DNA]</scope>
    <source>
        <strain evidence="4 5">DSM 21986</strain>
    </source>
</reference>
<dbReference type="OrthoDB" id="127293at2"/>
<name>A0A1M5BME7_9BACT</name>
<gene>
    <name evidence="4" type="ORF">SAMN05443144_108172</name>
</gene>
<proteinExistence type="predicted"/>
<dbReference type="PANTHER" id="PTHR44227">
    <property type="match status" value="1"/>
</dbReference>
<keyword evidence="2" id="KW-0802">TPR repeat</keyword>
<feature type="transmembrane region" description="Helical" evidence="3">
    <location>
        <begin position="231"/>
        <end position="250"/>
    </location>
</feature>
<keyword evidence="1" id="KW-0677">Repeat</keyword>
<feature type="transmembrane region" description="Helical" evidence="3">
    <location>
        <begin position="359"/>
        <end position="379"/>
    </location>
</feature>
<feature type="transmembrane region" description="Helical" evidence="3">
    <location>
        <begin position="12"/>
        <end position="32"/>
    </location>
</feature>
<keyword evidence="3" id="KW-0472">Membrane</keyword>
<keyword evidence="5" id="KW-1185">Reference proteome</keyword>
<dbReference type="AlphaFoldDB" id="A0A1M5BME7"/>
<feature type="transmembrane region" description="Helical" evidence="3">
    <location>
        <begin position="302"/>
        <end position="321"/>
    </location>
</feature>
<evidence type="ECO:0000256" key="2">
    <source>
        <dbReference type="ARBA" id="ARBA00022803"/>
    </source>
</evidence>
<keyword evidence="3" id="KW-1133">Transmembrane helix</keyword>